<proteinExistence type="predicted"/>
<evidence type="ECO:0000313" key="3">
    <source>
        <dbReference type="Proteomes" id="UP000248314"/>
    </source>
</evidence>
<reference evidence="2 3" key="1">
    <citation type="submission" date="2018-05" db="EMBL/GenBank/DDBJ databases">
        <title>Genomic Encyclopedia of Type Strains, Phase I: the one thousand microbial genomes (KMG-I) project.</title>
        <authorList>
            <person name="Kyrpides N."/>
        </authorList>
    </citation>
    <scope>NUCLEOTIDE SEQUENCE [LARGE SCALE GENOMIC DNA]</scope>
    <source>
        <strain evidence="2 3">DSM 15611</strain>
    </source>
</reference>
<name>A0A318HVJ1_9BACT</name>
<evidence type="ECO:0000313" key="2">
    <source>
        <dbReference type="EMBL" id="PXX22429.1"/>
    </source>
</evidence>
<organism evidence="2 3">
    <name type="scientific">Hoylesella shahii DSM 15611 = JCM 12083</name>
    <dbReference type="NCBI Taxonomy" id="1122991"/>
    <lineage>
        <taxon>Bacteria</taxon>
        <taxon>Pseudomonadati</taxon>
        <taxon>Bacteroidota</taxon>
        <taxon>Bacteroidia</taxon>
        <taxon>Bacteroidales</taxon>
        <taxon>Prevotellaceae</taxon>
        <taxon>Hoylesella</taxon>
    </lineage>
</organism>
<dbReference type="Pfam" id="PF03235">
    <property type="entry name" value="GmrSD_N"/>
    <property type="match status" value="1"/>
</dbReference>
<dbReference type="OrthoDB" id="9798761at2"/>
<dbReference type="RefSeq" id="WP_025816385.1">
    <property type="nucleotide sequence ID" value="NZ_BAIZ01000024.1"/>
</dbReference>
<dbReference type="STRING" id="1122991.GCA_000613445_01381"/>
<evidence type="ECO:0000259" key="1">
    <source>
        <dbReference type="Pfam" id="PF03235"/>
    </source>
</evidence>
<comment type="caution">
    <text evidence="2">The sequence shown here is derived from an EMBL/GenBank/DDBJ whole genome shotgun (WGS) entry which is preliminary data.</text>
</comment>
<accession>A0A318HVJ1</accession>
<feature type="domain" description="GmrSD restriction endonucleases N-terminal" evidence="1">
    <location>
        <begin position="12"/>
        <end position="230"/>
    </location>
</feature>
<dbReference type="Proteomes" id="UP000248314">
    <property type="component" value="Unassembled WGS sequence"/>
</dbReference>
<dbReference type="EMBL" id="QJJX01000011">
    <property type="protein sequence ID" value="PXX22429.1"/>
    <property type="molecule type" value="Genomic_DNA"/>
</dbReference>
<dbReference type="PANTHER" id="PTHR35149">
    <property type="entry name" value="SLL5132 PROTEIN"/>
    <property type="match status" value="1"/>
</dbReference>
<dbReference type="AlphaFoldDB" id="A0A318HVJ1"/>
<keyword evidence="3" id="KW-1185">Reference proteome</keyword>
<protein>
    <submittedName>
        <fullName evidence="2">Uncharacterized protein DUF262</fullName>
    </submittedName>
</protein>
<dbReference type="InterPro" id="IPR004919">
    <property type="entry name" value="GmrSD_N"/>
</dbReference>
<sequence>MLENKIEVMAVSQLLNMKFFVPSYQRGYRWTEQEVRDLLEDINDFGKKEKKRGEFYCLQPLVVRAMTEQEKQTNELEVSDTWYEVIDGQQRLTTIYLILSTMKALIEAMNLPSNLYELRYQREANVSTNFLKQITESDKEFCEKVDYYHASKALSTIKQWFEETKANKWCFANTLLASSCDEDEPTIDQSNNVRFIWYESVDEDPIKVFTRLNIGKIGLTNAELIKALLLNSSNFKKEDPSALKLRQQEIASEWDRIEYTLQKEDFWLFLHEVGYENPTRIDFLFKLMCELNMLELEETELKHIGTDANRTFRYFYQYFSRNRPSIDFCWEKVKSLFNTFVEWYDDLQLYHYVGFLIDCKADSISQLVEYWNKSEDKKGFLKTLKEEIKKVIGGCPSLEHEYQDGKRKTRCKPILLFHNIQTVINRNIKEKETEQLAAFYKFPFHLYKKEKWDVEHINSNTENEETDTVTQGEWLLNVYWSVHKDVQDQISSYFDIEDEDEKKSKYAEIKESIPEHEPWSQEEKNRIWNYTLLDSSTNRSYGNAIFSAKRRIIIGKDKGKLIPIPKLSRDKKFNIEKETDANSPFVPPCTRNVFMKYYSSTIGDINYWTKETDAQGYLNDIEACIKQLDK</sequence>
<gene>
    <name evidence="2" type="ORF">EJ73_01189</name>
</gene>
<dbReference type="PANTHER" id="PTHR35149:SF1">
    <property type="entry name" value="DUF5655 DOMAIN-CONTAINING PROTEIN"/>
    <property type="match status" value="1"/>
</dbReference>